<dbReference type="EMBL" id="SMMG02000002">
    <property type="protein sequence ID" value="KAA3483735.1"/>
    <property type="molecule type" value="Genomic_DNA"/>
</dbReference>
<dbReference type="Proteomes" id="UP000325315">
    <property type="component" value="Unassembled WGS sequence"/>
</dbReference>
<reference evidence="3" key="1">
    <citation type="journal article" date="2019" name="Plant Biotechnol. J.">
        <title>Genome sequencing of the Australian wild diploid species Gossypium australe highlights disease resistance and delayed gland morphogenesis.</title>
        <authorList>
            <person name="Cai Y."/>
            <person name="Cai X."/>
            <person name="Wang Q."/>
            <person name="Wang P."/>
            <person name="Zhang Y."/>
            <person name="Cai C."/>
            <person name="Xu Y."/>
            <person name="Wang K."/>
            <person name="Zhou Z."/>
            <person name="Wang C."/>
            <person name="Geng S."/>
            <person name="Li B."/>
            <person name="Dong Q."/>
            <person name="Hou Y."/>
            <person name="Wang H."/>
            <person name="Ai P."/>
            <person name="Liu Z."/>
            <person name="Yi F."/>
            <person name="Sun M."/>
            <person name="An G."/>
            <person name="Cheng J."/>
            <person name="Zhang Y."/>
            <person name="Shi Q."/>
            <person name="Xie Y."/>
            <person name="Shi X."/>
            <person name="Chang Y."/>
            <person name="Huang F."/>
            <person name="Chen Y."/>
            <person name="Hong S."/>
            <person name="Mi L."/>
            <person name="Sun Q."/>
            <person name="Zhang L."/>
            <person name="Zhou B."/>
            <person name="Peng R."/>
            <person name="Zhang X."/>
            <person name="Liu F."/>
        </authorList>
    </citation>
    <scope>NUCLEOTIDE SEQUENCE [LARGE SCALE GENOMIC DNA]</scope>
    <source>
        <strain evidence="3">cv. PA1801</strain>
    </source>
</reference>
<accession>A0A5B6WS41</accession>
<protein>
    <submittedName>
        <fullName evidence="2">Gag-Pol polyprotein</fullName>
    </submittedName>
</protein>
<keyword evidence="3" id="KW-1185">Reference proteome</keyword>
<organism evidence="2 3">
    <name type="scientific">Gossypium australe</name>
    <dbReference type="NCBI Taxonomy" id="47621"/>
    <lineage>
        <taxon>Eukaryota</taxon>
        <taxon>Viridiplantae</taxon>
        <taxon>Streptophyta</taxon>
        <taxon>Embryophyta</taxon>
        <taxon>Tracheophyta</taxon>
        <taxon>Spermatophyta</taxon>
        <taxon>Magnoliopsida</taxon>
        <taxon>eudicotyledons</taxon>
        <taxon>Gunneridae</taxon>
        <taxon>Pentapetalae</taxon>
        <taxon>rosids</taxon>
        <taxon>malvids</taxon>
        <taxon>Malvales</taxon>
        <taxon>Malvaceae</taxon>
        <taxon>Malvoideae</taxon>
        <taxon>Gossypium</taxon>
    </lineage>
</organism>
<evidence type="ECO:0000256" key="1">
    <source>
        <dbReference type="SAM" id="MobiDB-lite"/>
    </source>
</evidence>
<feature type="region of interest" description="Disordered" evidence="1">
    <location>
        <begin position="65"/>
        <end position="133"/>
    </location>
</feature>
<sequence length="133" mass="15415">MSVTEYERQFVRLNKYAQECVSTEAIIWIERSRLLVGILELKEFVVLVDRACKVDELCKEKRKAEFEPRDSRKRLMSKPYHSSSKKSRDSYTCLNASIRYPNRDRGKQYSSPKAQATSVSSAGSVRNNKPECQ</sequence>
<gene>
    <name evidence="2" type="ORF">EPI10_005883</name>
</gene>
<feature type="compositionally biased region" description="Polar residues" evidence="1">
    <location>
        <begin position="108"/>
        <end position="127"/>
    </location>
</feature>
<evidence type="ECO:0000313" key="2">
    <source>
        <dbReference type="EMBL" id="KAA3483735.1"/>
    </source>
</evidence>
<comment type="caution">
    <text evidence="2">The sequence shown here is derived from an EMBL/GenBank/DDBJ whole genome shotgun (WGS) entry which is preliminary data.</text>
</comment>
<name>A0A5B6WS41_9ROSI</name>
<proteinExistence type="predicted"/>
<dbReference type="AlphaFoldDB" id="A0A5B6WS41"/>
<evidence type="ECO:0000313" key="3">
    <source>
        <dbReference type="Proteomes" id="UP000325315"/>
    </source>
</evidence>
<dbReference type="OrthoDB" id="2272416at2759"/>